<evidence type="ECO:0000313" key="8">
    <source>
        <dbReference type="EMBL" id="NEN25656.1"/>
    </source>
</evidence>
<comment type="caution">
    <text evidence="8">The sequence shown here is derived from an EMBL/GenBank/DDBJ whole genome shotgun (WGS) entry which is preliminary data.</text>
</comment>
<dbReference type="GO" id="GO:0046872">
    <property type="term" value="F:metal ion binding"/>
    <property type="evidence" value="ECO:0007669"/>
    <property type="project" value="UniProtKB-KW"/>
</dbReference>
<evidence type="ECO:0000259" key="7">
    <source>
        <dbReference type="PROSITE" id="PS51462"/>
    </source>
</evidence>
<dbReference type="SUPFAM" id="SSF55811">
    <property type="entry name" value="Nudix"/>
    <property type="match status" value="1"/>
</dbReference>
<dbReference type="RefSeq" id="WP_163287106.1">
    <property type="nucleotide sequence ID" value="NZ_JAAGVY010000067.1"/>
</dbReference>
<evidence type="ECO:0000313" key="9">
    <source>
        <dbReference type="Proteomes" id="UP000486602"/>
    </source>
</evidence>
<evidence type="ECO:0000256" key="6">
    <source>
        <dbReference type="ARBA" id="ARBA00023211"/>
    </source>
</evidence>
<dbReference type="GO" id="GO:0010945">
    <property type="term" value="F:coenzyme A diphosphatase activity"/>
    <property type="evidence" value="ECO:0007669"/>
    <property type="project" value="InterPro"/>
</dbReference>
<reference evidence="8 9" key="1">
    <citation type="submission" date="2020-02" db="EMBL/GenBank/DDBJ databases">
        <title>Out from the shadows clarifying the taxonomy of the family Cryomorphaceae and related taxa by utilizing the GTDB taxonomic framework.</title>
        <authorList>
            <person name="Bowman J.P."/>
        </authorList>
    </citation>
    <scope>NUCLEOTIDE SEQUENCE [LARGE SCALE GENOMIC DNA]</scope>
    <source>
        <strain evidence="8 9">QSSC 1-22</strain>
    </source>
</reference>
<gene>
    <name evidence="8" type="ORF">G3O08_19360</name>
</gene>
<dbReference type="InterPro" id="IPR015797">
    <property type="entry name" value="NUDIX_hydrolase-like_dom_sf"/>
</dbReference>
<dbReference type="CDD" id="cd03426">
    <property type="entry name" value="NUDIX_CoAse_Nudt7"/>
    <property type="match status" value="1"/>
</dbReference>
<keyword evidence="4" id="KW-0378">Hydrolase</keyword>
<protein>
    <submittedName>
        <fullName evidence="8">CoA pyrophosphatase</fullName>
    </submittedName>
</protein>
<evidence type="ECO:0000256" key="5">
    <source>
        <dbReference type="ARBA" id="ARBA00022842"/>
    </source>
</evidence>
<keyword evidence="6" id="KW-0464">Manganese</keyword>
<evidence type="ECO:0000256" key="2">
    <source>
        <dbReference type="ARBA" id="ARBA00001946"/>
    </source>
</evidence>
<comment type="cofactor">
    <cofactor evidence="1">
        <name>Mn(2+)</name>
        <dbReference type="ChEBI" id="CHEBI:29035"/>
    </cofactor>
</comment>
<evidence type="ECO:0000256" key="1">
    <source>
        <dbReference type="ARBA" id="ARBA00001936"/>
    </source>
</evidence>
<dbReference type="InterPro" id="IPR045121">
    <property type="entry name" value="CoAse"/>
</dbReference>
<keyword evidence="9" id="KW-1185">Reference proteome</keyword>
<keyword evidence="5" id="KW-0460">Magnesium</keyword>
<dbReference type="AlphaFoldDB" id="A0A7K3WVW7"/>
<comment type="cofactor">
    <cofactor evidence="2">
        <name>Mg(2+)</name>
        <dbReference type="ChEBI" id="CHEBI:18420"/>
    </cofactor>
</comment>
<organism evidence="8 9">
    <name type="scientific">Cryomorpha ignava</name>
    <dbReference type="NCBI Taxonomy" id="101383"/>
    <lineage>
        <taxon>Bacteria</taxon>
        <taxon>Pseudomonadati</taxon>
        <taxon>Bacteroidota</taxon>
        <taxon>Flavobacteriia</taxon>
        <taxon>Flavobacteriales</taxon>
        <taxon>Cryomorphaceae</taxon>
        <taxon>Cryomorpha</taxon>
    </lineage>
</organism>
<name>A0A7K3WVW7_9FLAO</name>
<evidence type="ECO:0000256" key="4">
    <source>
        <dbReference type="ARBA" id="ARBA00022801"/>
    </source>
</evidence>
<sequence>MDEIIAKLSSAFKSPLPGWNAQKRLINYDRPPPDNISNIDPTARQSAVLTLLYPKNGELYTVLMLRNVYEGTHSGQVSFPGGKRELEDKSLWQTALREANEEVGINEQSVFLIGELTKVYIPPSRFLVTPFLAYAKEAPIFKRDRIEVQRIIETPVSVFLNAAAIREKMLFVSSMNTEIPVKYYEVNGEIVWGATAMMLSELSEILNKSQIHNLE</sequence>
<dbReference type="InterPro" id="IPR000086">
    <property type="entry name" value="NUDIX_hydrolase_dom"/>
</dbReference>
<proteinExistence type="predicted"/>
<dbReference type="Proteomes" id="UP000486602">
    <property type="component" value="Unassembled WGS sequence"/>
</dbReference>
<dbReference type="PANTHER" id="PTHR12992">
    <property type="entry name" value="NUDIX HYDROLASE"/>
    <property type="match status" value="1"/>
</dbReference>
<keyword evidence="3" id="KW-0479">Metal-binding</keyword>
<feature type="domain" description="Nudix hydrolase" evidence="7">
    <location>
        <begin position="43"/>
        <end position="177"/>
    </location>
</feature>
<dbReference type="Gene3D" id="3.90.79.10">
    <property type="entry name" value="Nucleoside Triphosphate Pyrophosphohydrolase"/>
    <property type="match status" value="1"/>
</dbReference>
<evidence type="ECO:0000256" key="3">
    <source>
        <dbReference type="ARBA" id="ARBA00022723"/>
    </source>
</evidence>
<dbReference type="PROSITE" id="PS51462">
    <property type="entry name" value="NUDIX"/>
    <property type="match status" value="1"/>
</dbReference>
<dbReference type="PANTHER" id="PTHR12992:SF11">
    <property type="entry name" value="MITOCHONDRIAL COENZYME A DIPHOSPHATASE NUDT8"/>
    <property type="match status" value="1"/>
</dbReference>
<dbReference type="EMBL" id="JAAGVY010000067">
    <property type="protein sequence ID" value="NEN25656.1"/>
    <property type="molecule type" value="Genomic_DNA"/>
</dbReference>
<dbReference type="Pfam" id="PF00293">
    <property type="entry name" value="NUDIX"/>
    <property type="match status" value="1"/>
</dbReference>
<accession>A0A7K3WVW7</accession>